<dbReference type="AlphaFoldDB" id="A0AAV7FUL8"/>
<keyword evidence="6" id="KW-1185">Reference proteome</keyword>
<proteinExistence type="predicted"/>
<name>A0AAV7FUL8_DENCH</name>
<dbReference type="Proteomes" id="UP000775213">
    <property type="component" value="Unassembled WGS sequence"/>
</dbReference>
<dbReference type="InterPro" id="IPR010934">
    <property type="entry name" value="NADH_DH_su5_C"/>
</dbReference>
<evidence type="ECO:0000313" key="6">
    <source>
        <dbReference type="Proteomes" id="UP000775213"/>
    </source>
</evidence>
<organism evidence="5 6">
    <name type="scientific">Dendrobium chrysotoxum</name>
    <name type="common">Orchid</name>
    <dbReference type="NCBI Taxonomy" id="161865"/>
    <lineage>
        <taxon>Eukaryota</taxon>
        <taxon>Viridiplantae</taxon>
        <taxon>Streptophyta</taxon>
        <taxon>Embryophyta</taxon>
        <taxon>Tracheophyta</taxon>
        <taxon>Spermatophyta</taxon>
        <taxon>Magnoliopsida</taxon>
        <taxon>Liliopsida</taxon>
        <taxon>Asparagales</taxon>
        <taxon>Orchidaceae</taxon>
        <taxon>Epidendroideae</taxon>
        <taxon>Malaxideae</taxon>
        <taxon>Dendrobiinae</taxon>
        <taxon>Dendrobium</taxon>
    </lineage>
</organism>
<feature type="domain" description="NADH dehydrogenase subunit 5 C-terminal" evidence="4">
    <location>
        <begin position="128"/>
        <end position="222"/>
    </location>
</feature>
<comment type="caution">
    <text evidence="5">The sequence shown here is derived from an EMBL/GenBank/DDBJ whole genome shotgun (WGS) entry which is preliminary data.</text>
</comment>
<reference evidence="5 6" key="1">
    <citation type="journal article" date="2021" name="Hortic Res">
        <title>Chromosome-scale assembly of the Dendrobium chrysotoxum genome enhances the understanding of orchid evolution.</title>
        <authorList>
            <person name="Zhang Y."/>
            <person name="Zhang G.Q."/>
            <person name="Zhang D."/>
            <person name="Liu X.D."/>
            <person name="Xu X.Y."/>
            <person name="Sun W.H."/>
            <person name="Yu X."/>
            <person name="Zhu X."/>
            <person name="Wang Z.W."/>
            <person name="Zhao X."/>
            <person name="Zhong W.Y."/>
            <person name="Chen H."/>
            <person name="Yin W.L."/>
            <person name="Huang T."/>
            <person name="Niu S.C."/>
            <person name="Liu Z.J."/>
        </authorList>
    </citation>
    <scope>NUCLEOTIDE SEQUENCE [LARGE SCALE GENOMIC DNA]</scope>
    <source>
        <strain evidence="5">Lindl</strain>
    </source>
</reference>
<evidence type="ECO:0000256" key="3">
    <source>
        <dbReference type="ARBA" id="ARBA00023027"/>
    </source>
</evidence>
<protein>
    <recommendedName>
        <fullName evidence="4">NADH dehydrogenase subunit 5 C-terminal domain-containing protein</fullName>
    </recommendedName>
</protein>
<evidence type="ECO:0000259" key="4">
    <source>
        <dbReference type="Pfam" id="PF06455"/>
    </source>
</evidence>
<keyword evidence="3" id="KW-0520">NAD</keyword>
<sequence>MAGRKRKRIAIGITDMMVREALEAKDACYASSFAFAKAKENAPRLRLFSGRGCGYSTSDLLGTCERSKKGWGLYNAFSCGMKLSFFHAGGLKKAAINRISRILPSRKEEREILFRDQEIGSSHNIRRMLGASIAYNVNPVADQFQRAFQTSPFCNRLYTFFNKRWFFDQVLNDFLVRSFLRFGYSVSFQALDKGAIEILGPYGISYTFRRLAERISQLQSGFVVRRVRYEPWPPARARYGNTVLTGWWGLAVYFRAFTAPFCFLLSSVHEAVKREKGTAITQESWRLYATRSLWTRGQVNNCFWAQAALYHPSHCIHLVEYCTGAKLLEHGRIQSNDFSKSSQTDYYI</sequence>
<dbReference type="EMBL" id="JAGFBR010000085">
    <property type="protein sequence ID" value="KAH0447519.1"/>
    <property type="molecule type" value="Genomic_DNA"/>
</dbReference>
<keyword evidence="2" id="KW-1278">Translocase</keyword>
<evidence type="ECO:0000256" key="2">
    <source>
        <dbReference type="ARBA" id="ARBA00022967"/>
    </source>
</evidence>
<evidence type="ECO:0000313" key="5">
    <source>
        <dbReference type="EMBL" id="KAH0447519.1"/>
    </source>
</evidence>
<accession>A0AAV7FUL8</accession>
<keyword evidence="1" id="KW-0813">Transport</keyword>
<gene>
    <name evidence="5" type="ORF">IEQ34_023641</name>
</gene>
<dbReference type="Pfam" id="PF06455">
    <property type="entry name" value="NADH5_C"/>
    <property type="match status" value="1"/>
</dbReference>
<evidence type="ECO:0000256" key="1">
    <source>
        <dbReference type="ARBA" id="ARBA00022448"/>
    </source>
</evidence>